<accession>A0A916DYZ4</accession>
<feature type="compositionally biased region" description="Acidic residues" evidence="1">
    <location>
        <begin position="147"/>
        <end position="156"/>
    </location>
</feature>
<evidence type="ECO:0000313" key="2">
    <source>
        <dbReference type="EMBL" id="CAB5331299.1"/>
    </source>
</evidence>
<dbReference type="Proteomes" id="UP000684084">
    <property type="component" value="Unassembled WGS sequence"/>
</dbReference>
<gene>
    <name evidence="2" type="ORF">CHRIB12_LOCUS2933</name>
</gene>
<reference evidence="2" key="1">
    <citation type="submission" date="2020-05" db="EMBL/GenBank/DDBJ databases">
        <authorList>
            <person name="Rincon C."/>
            <person name="Sanders R I."/>
            <person name="Robbins C."/>
            <person name="Chaturvedi A."/>
        </authorList>
    </citation>
    <scope>NUCLEOTIDE SEQUENCE</scope>
    <source>
        <strain evidence="2">CHB12</strain>
    </source>
</reference>
<sequence>MFIEKNNQRGVRNRNKYGKSTSRKIPIPPDFEGNNYRPIFDILKYKSMRPSDACPSFFLETTRSKADLSKGMCCRRTAIQMLKDGDIPEDEIMEFSGHRSREGVRTYKSIDEARKIKNVVSLIPLDFEDIEVEEFEYFPGNSWENLNDNDDSDSEFSEQGNSHDREDLGEIEYNSSSSEVNSGKNSDEDCDLIQTDNKAKKRQILKDTDTDICNITQRKRKCEAQSEFSKIIIPDTVKDVHFHIHY</sequence>
<organism evidence="2 3">
    <name type="scientific">Rhizophagus irregularis</name>
    <dbReference type="NCBI Taxonomy" id="588596"/>
    <lineage>
        <taxon>Eukaryota</taxon>
        <taxon>Fungi</taxon>
        <taxon>Fungi incertae sedis</taxon>
        <taxon>Mucoromycota</taxon>
        <taxon>Glomeromycotina</taxon>
        <taxon>Glomeromycetes</taxon>
        <taxon>Glomerales</taxon>
        <taxon>Glomeraceae</taxon>
        <taxon>Rhizophagus</taxon>
    </lineage>
</organism>
<dbReference type="EMBL" id="CAGKOT010000004">
    <property type="protein sequence ID" value="CAB5331299.1"/>
    <property type="molecule type" value="Genomic_DNA"/>
</dbReference>
<proteinExistence type="predicted"/>
<comment type="caution">
    <text evidence="2">The sequence shown here is derived from an EMBL/GenBank/DDBJ whole genome shotgun (WGS) entry which is preliminary data.</text>
</comment>
<protein>
    <submittedName>
        <fullName evidence="2">Uncharacterized protein</fullName>
    </submittedName>
</protein>
<feature type="region of interest" description="Disordered" evidence="1">
    <location>
        <begin position="1"/>
        <end position="28"/>
    </location>
</feature>
<dbReference type="VEuPathDB" id="FungiDB:RhiirFUN_007086"/>
<evidence type="ECO:0000256" key="1">
    <source>
        <dbReference type="SAM" id="MobiDB-lite"/>
    </source>
</evidence>
<dbReference type="OrthoDB" id="2448782at2759"/>
<dbReference type="AlphaFoldDB" id="A0A916DYZ4"/>
<name>A0A916DYZ4_9GLOM</name>
<feature type="region of interest" description="Disordered" evidence="1">
    <location>
        <begin position="143"/>
        <end position="167"/>
    </location>
</feature>
<evidence type="ECO:0000313" key="3">
    <source>
        <dbReference type="Proteomes" id="UP000684084"/>
    </source>
</evidence>